<reference evidence="1" key="1">
    <citation type="journal article" date="2022" name="bioRxiv">
        <title>Sequencing and chromosome-scale assembly of the giantPleurodeles waltlgenome.</title>
        <authorList>
            <person name="Brown T."/>
            <person name="Elewa A."/>
            <person name="Iarovenko S."/>
            <person name="Subramanian E."/>
            <person name="Araus A.J."/>
            <person name="Petzold A."/>
            <person name="Susuki M."/>
            <person name="Suzuki K.-i.T."/>
            <person name="Hayashi T."/>
            <person name="Toyoda A."/>
            <person name="Oliveira C."/>
            <person name="Osipova E."/>
            <person name="Leigh N.D."/>
            <person name="Simon A."/>
            <person name="Yun M.H."/>
        </authorList>
    </citation>
    <scope>NUCLEOTIDE SEQUENCE</scope>
    <source>
        <strain evidence="1">20211129_DDA</strain>
        <tissue evidence="1">Liver</tissue>
    </source>
</reference>
<dbReference type="Proteomes" id="UP001066276">
    <property type="component" value="Chromosome 3_2"/>
</dbReference>
<dbReference type="AlphaFoldDB" id="A0AAV7TN71"/>
<sequence>VFRFGISLPDGRSQVKRRTHVGKKKMKGVFWFGISLPSGRSQVERRTRVEKKNE</sequence>
<evidence type="ECO:0000313" key="2">
    <source>
        <dbReference type="Proteomes" id="UP001066276"/>
    </source>
</evidence>
<proteinExistence type="predicted"/>
<feature type="non-terminal residue" evidence="1">
    <location>
        <position position="54"/>
    </location>
</feature>
<keyword evidence="2" id="KW-1185">Reference proteome</keyword>
<evidence type="ECO:0000313" key="1">
    <source>
        <dbReference type="EMBL" id="KAJ1178027.1"/>
    </source>
</evidence>
<dbReference type="EMBL" id="JANPWB010000006">
    <property type="protein sequence ID" value="KAJ1178027.1"/>
    <property type="molecule type" value="Genomic_DNA"/>
</dbReference>
<gene>
    <name evidence="1" type="ORF">NDU88_003276</name>
</gene>
<organism evidence="1 2">
    <name type="scientific">Pleurodeles waltl</name>
    <name type="common">Iberian ribbed newt</name>
    <dbReference type="NCBI Taxonomy" id="8319"/>
    <lineage>
        <taxon>Eukaryota</taxon>
        <taxon>Metazoa</taxon>
        <taxon>Chordata</taxon>
        <taxon>Craniata</taxon>
        <taxon>Vertebrata</taxon>
        <taxon>Euteleostomi</taxon>
        <taxon>Amphibia</taxon>
        <taxon>Batrachia</taxon>
        <taxon>Caudata</taxon>
        <taxon>Salamandroidea</taxon>
        <taxon>Salamandridae</taxon>
        <taxon>Pleurodelinae</taxon>
        <taxon>Pleurodeles</taxon>
    </lineage>
</organism>
<protein>
    <submittedName>
        <fullName evidence="1">Uncharacterized protein</fullName>
    </submittedName>
</protein>
<feature type="non-terminal residue" evidence="1">
    <location>
        <position position="1"/>
    </location>
</feature>
<accession>A0AAV7TN71</accession>
<comment type="caution">
    <text evidence="1">The sequence shown here is derived from an EMBL/GenBank/DDBJ whole genome shotgun (WGS) entry which is preliminary data.</text>
</comment>
<name>A0AAV7TN71_PLEWA</name>